<evidence type="ECO:0000256" key="1">
    <source>
        <dbReference type="SAM" id="MobiDB-lite"/>
    </source>
</evidence>
<evidence type="ECO:0000313" key="2">
    <source>
        <dbReference type="EMBL" id="GAQ85088.1"/>
    </source>
</evidence>
<sequence length="193" mass="20948">MPLPVPTHTFTPASVRAISVCLCSSLSNFSSIEMCFRRLVIQMPLSYPLDACQVDLGAPGMVCETVFPPTEPDQIDRESAMRGIVGLSGQVLRDSVAGGTPEFLKTPPRELFPRMKRPPPVGQVRFRGSLRGETTSLDVERMSDGMGHGLHETLCAQRDGGDPTRTSIDTRAGVKDATTVLFLKRTAGRPFST</sequence>
<keyword evidence="3" id="KW-1185">Reference proteome</keyword>
<organism evidence="2 3">
    <name type="scientific">Klebsormidium nitens</name>
    <name type="common">Green alga</name>
    <name type="synonym">Ulothrix nitens</name>
    <dbReference type="NCBI Taxonomy" id="105231"/>
    <lineage>
        <taxon>Eukaryota</taxon>
        <taxon>Viridiplantae</taxon>
        <taxon>Streptophyta</taxon>
        <taxon>Klebsormidiophyceae</taxon>
        <taxon>Klebsormidiales</taxon>
        <taxon>Klebsormidiaceae</taxon>
        <taxon>Klebsormidium</taxon>
    </lineage>
</organism>
<name>A0A1Y1IAF7_KLENI</name>
<proteinExistence type="predicted"/>
<dbReference type="AlphaFoldDB" id="A0A1Y1IAF7"/>
<accession>A0A1Y1IAF7</accession>
<feature type="region of interest" description="Disordered" evidence="1">
    <location>
        <begin position="98"/>
        <end position="126"/>
    </location>
</feature>
<gene>
    <name evidence="2" type="ORF">KFL_002190395</name>
</gene>
<protein>
    <submittedName>
        <fullName evidence="2">Uncharacterized protein</fullName>
    </submittedName>
</protein>
<dbReference type="EMBL" id="DF237168">
    <property type="protein sequence ID" value="GAQ85088.1"/>
    <property type="molecule type" value="Genomic_DNA"/>
</dbReference>
<reference evidence="2 3" key="1">
    <citation type="journal article" date="2014" name="Nat. Commun.">
        <title>Klebsormidium flaccidum genome reveals primary factors for plant terrestrial adaptation.</title>
        <authorList>
            <person name="Hori K."/>
            <person name="Maruyama F."/>
            <person name="Fujisawa T."/>
            <person name="Togashi T."/>
            <person name="Yamamoto N."/>
            <person name="Seo M."/>
            <person name="Sato S."/>
            <person name="Yamada T."/>
            <person name="Mori H."/>
            <person name="Tajima N."/>
            <person name="Moriyama T."/>
            <person name="Ikeuchi M."/>
            <person name="Watanabe M."/>
            <person name="Wada H."/>
            <person name="Kobayashi K."/>
            <person name="Saito M."/>
            <person name="Masuda T."/>
            <person name="Sasaki-Sekimoto Y."/>
            <person name="Mashiguchi K."/>
            <person name="Awai K."/>
            <person name="Shimojima M."/>
            <person name="Masuda S."/>
            <person name="Iwai M."/>
            <person name="Nobusawa T."/>
            <person name="Narise T."/>
            <person name="Kondo S."/>
            <person name="Saito H."/>
            <person name="Sato R."/>
            <person name="Murakawa M."/>
            <person name="Ihara Y."/>
            <person name="Oshima-Yamada Y."/>
            <person name="Ohtaka K."/>
            <person name="Satoh M."/>
            <person name="Sonobe K."/>
            <person name="Ishii M."/>
            <person name="Ohtani R."/>
            <person name="Kanamori-Sato M."/>
            <person name="Honoki R."/>
            <person name="Miyazaki D."/>
            <person name="Mochizuki H."/>
            <person name="Umetsu J."/>
            <person name="Higashi K."/>
            <person name="Shibata D."/>
            <person name="Kamiya Y."/>
            <person name="Sato N."/>
            <person name="Nakamura Y."/>
            <person name="Tabata S."/>
            <person name="Ida S."/>
            <person name="Kurokawa K."/>
            <person name="Ohta H."/>
        </authorList>
    </citation>
    <scope>NUCLEOTIDE SEQUENCE [LARGE SCALE GENOMIC DNA]</scope>
    <source>
        <strain evidence="2 3">NIES-2285</strain>
    </source>
</reference>
<dbReference type="Proteomes" id="UP000054558">
    <property type="component" value="Unassembled WGS sequence"/>
</dbReference>
<evidence type="ECO:0000313" key="3">
    <source>
        <dbReference type="Proteomes" id="UP000054558"/>
    </source>
</evidence>